<keyword evidence="5 6" id="KW-0472">Membrane</keyword>
<sequence>MDYEISLLTTIAISVLFALSLNLITGFCGQISLGHAAFLGVGAYSSAMLTQAGWPFLATLPVSILLAATLGVIVGLASLRVRADFLAVTTMGVGFLFIGVVRQQEWMGGEMGIAGFPDSGLGDVGFMLLCVVLAALTAALCVFIRRTWMGRVFGGIAEDEDTMRVLGIDVPRYKLAAFAIGTALAGLAGALYSQQIKFVGPDSFGFVESITVLSMVVVGGIGSVFWVAVAAAVLTALPGWFQFIGDYKLLVYGGLLFLMMRFAPGGLAGIVESLRKPKAKPNTQAAAATKGAQP</sequence>
<dbReference type="InterPro" id="IPR001851">
    <property type="entry name" value="ABC_transp_permease"/>
</dbReference>
<evidence type="ECO:0000256" key="4">
    <source>
        <dbReference type="ARBA" id="ARBA00022989"/>
    </source>
</evidence>
<dbReference type="Proteomes" id="UP001597304">
    <property type="component" value="Unassembled WGS sequence"/>
</dbReference>
<evidence type="ECO:0000256" key="5">
    <source>
        <dbReference type="ARBA" id="ARBA00023136"/>
    </source>
</evidence>
<feature type="transmembrane region" description="Helical" evidence="6">
    <location>
        <begin position="173"/>
        <end position="192"/>
    </location>
</feature>
<feature type="transmembrane region" description="Helical" evidence="6">
    <location>
        <begin position="249"/>
        <end position="271"/>
    </location>
</feature>
<evidence type="ECO:0000313" key="8">
    <source>
        <dbReference type="Proteomes" id="UP001597304"/>
    </source>
</evidence>
<proteinExistence type="predicted"/>
<keyword evidence="2" id="KW-1003">Cell membrane</keyword>
<evidence type="ECO:0000313" key="7">
    <source>
        <dbReference type="EMBL" id="MFD1711478.1"/>
    </source>
</evidence>
<organism evidence="7 8">
    <name type="scientific">Ottowia flava</name>
    <dbReference type="NCBI Taxonomy" id="2675430"/>
    <lineage>
        <taxon>Bacteria</taxon>
        <taxon>Pseudomonadati</taxon>
        <taxon>Pseudomonadota</taxon>
        <taxon>Betaproteobacteria</taxon>
        <taxon>Burkholderiales</taxon>
        <taxon>Comamonadaceae</taxon>
        <taxon>Ottowia</taxon>
    </lineage>
</organism>
<dbReference type="Pfam" id="PF02653">
    <property type="entry name" value="BPD_transp_2"/>
    <property type="match status" value="1"/>
</dbReference>
<protein>
    <submittedName>
        <fullName evidence="7">Branched-chain amino acid ABC transporter permease</fullName>
    </submittedName>
</protein>
<feature type="transmembrane region" description="Helical" evidence="6">
    <location>
        <begin position="85"/>
        <end position="104"/>
    </location>
</feature>
<reference evidence="8" key="1">
    <citation type="journal article" date="2019" name="Int. J. Syst. Evol. Microbiol.">
        <title>The Global Catalogue of Microorganisms (GCM) 10K type strain sequencing project: providing services to taxonomists for standard genome sequencing and annotation.</title>
        <authorList>
            <consortium name="The Broad Institute Genomics Platform"/>
            <consortium name="The Broad Institute Genome Sequencing Center for Infectious Disease"/>
            <person name="Wu L."/>
            <person name="Ma J."/>
        </authorList>
    </citation>
    <scope>NUCLEOTIDE SEQUENCE [LARGE SCALE GENOMIC DNA]</scope>
    <source>
        <strain evidence="8">LMG 29247</strain>
    </source>
</reference>
<keyword evidence="8" id="KW-1185">Reference proteome</keyword>
<feature type="transmembrane region" description="Helical" evidence="6">
    <location>
        <begin position="124"/>
        <end position="144"/>
    </location>
</feature>
<name>A0ABW4KYU8_9BURK</name>
<comment type="subcellular location">
    <subcellularLocation>
        <location evidence="1">Cell membrane</location>
        <topology evidence="1">Multi-pass membrane protein</topology>
    </subcellularLocation>
</comment>
<accession>A0ABW4KYU8</accession>
<gene>
    <name evidence="7" type="ORF">ACFSF0_12725</name>
</gene>
<evidence type="ECO:0000256" key="1">
    <source>
        <dbReference type="ARBA" id="ARBA00004651"/>
    </source>
</evidence>
<dbReference type="EMBL" id="JBHUEJ010000027">
    <property type="protein sequence ID" value="MFD1711478.1"/>
    <property type="molecule type" value="Genomic_DNA"/>
</dbReference>
<dbReference type="PANTHER" id="PTHR30482:SF10">
    <property type="entry name" value="HIGH-AFFINITY BRANCHED-CHAIN AMINO ACID TRANSPORT PROTEIN BRAE"/>
    <property type="match status" value="1"/>
</dbReference>
<comment type="caution">
    <text evidence="7">The sequence shown here is derived from an EMBL/GenBank/DDBJ whole genome shotgun (WGS) entry which is preliminary data.</text>
</comment>
<feature type="transmembrane region" description="Helical" evidence="6">
    <location>
        <begin position="212"/>
        <end position="237"/>
    </location>
</feature>
<dbReference type="InterPro" id="IPR043428">
    <property type="entry name" value="LivM-like"/>
</dbReference>
<keyword evidence="4 6" id="KW-1133">Transmembrane helix</keyword>
<evidence type="ECO:0000256" key="3">
    <source>
        <dbReference type="ARBA" id="ARBA00022692"/>
    </source>
</evidence>
<dbReference type="PANTHER" id="PTHR30482">
    <property type="entry name" value="HIGH-AFFINITY BRANCHED-CHAIN AMINO ACID TRANSPORT SYSTEM PERMEASE"/>
    <property type="match status" value="1"/>
</dbReference>
<keyword evidence="3 6" id="KW-0812">Transmembrane</keyword>
<feature type="transmembrane region" description="Helical" evidence="6">
    <location>
        <begin position="52"/>
        <end position="78"/>
    </location>
</feature>
<dbReference type="CDD" id="cd06581">
    <property type="entry name" value="TM_PBP1_LivM_like"/>
    <property type="match status" value="1"/>
</dbReference>
<dbReference type="RefSeq" id="WP_147913730.1">
    <property type="nucleotide sequence ID" value="NZ_JBHUEJ010000027.1"/>
</dbReference>
<evidence type="ECO:0000256" key="6">
    <source>
        <dbReference type="SAM" id="Phobius"/>
    </source>
</evidence>
<evidence type="ECO:0000256" key="2">
    <source>
        <dbReference type="ARBA" id="ARBA00022475"/>
    </source>
</evidence>